<dbReference type="Proteomes" id="UP001346149">
    <property type="component" value="Unassembled WGS sequence"/>
</dbReference>
<gene>
    <name evidence="2" type="ORF">SAY86_005541</name>
</gene>
<evidence type="ECO:0000313" key="3">
    <source>
        <dbReference type="Proteomes" id="UP001346149"/>
    </source>
</evidence>
<evidence type="ECO:0000313" key="2">
    <source>
        <dbReference type="EMBL" id="KAK4776853.1"/>
    </source>
</evidence>
<feature type="signal peptide" evidence="1">
    <location>
        <begin position="1"/>
        <end position="25"/>
    </location>
</feature>
<reference evidence="2 3" key="1">
    <citation type="journal article" date="2023" name="Hortic Res">
        <title>Pangenome of water caltrop reveals structural variations and asymmetric subgenome divergence after allopolyploidization.</title>
        <authorList>
            <person name="Zhang X."/>
            <person name="Chen Y."/>
            <person name="Wang L."/>
            <person name="Yuan Y."/>
            <person name="Fang M."/>
            <person name="Shi L."/>
            <person name="Lu R."/>
            <person name="Comes H.P."/>
            <person name="Ma Y."/>
            <person name="Chen Y."/>
            <person name="Huang G."/>
            <person name="Zhou Y."/>
            <person name="Zheng Z."/>
            <person name="Qiu Y."/>
        </authorList>
    </citation>
    <scope>NUCLEOTIDE SEQUENCE [LARGE SCALE GENOMIC DNA]</scope>
    <source>
        <strain evidence="2">F231</strain>
    </source>
</reference>
<dbReference type="EMBL" id="JAXQNO010000018">
    <property type="protein sequence ID" value="KAK4776853.1"/>
    <property type="molecule type" value="Genomic_DNA"/>
</dbReference>
<evidence type="ECO:0000256" key="1">
    <source>
        <dbReference type="SAM" id="SignalP"/>
    </source>
</evidence>
<accession>A0AAN7QVJ9</accession>
<keyword evidence="1" id="KW-0732">Signal</keyword>
<proteinExistence type="predicted"/>
<sequence length="123" mass="14391">MQIPFLFRLVLAWFLSGLLPFHVLQNPPFPLLHNKYENPQELSLLRMPLTKKKKAKRRETDEKKVSSPVTYDIYMPKRWKPFFPCKGLKCSVLELSVCSGTTKGSAIKLILVIFIYFNFFHSN</sequence>
<dbReference type="AlphaFoldDB" id="A0AAN7QVJ9"/>
<name>A0AAN7QVJ9_TRANT</name>
<comment type="caution">
    <text evidence="2">The sequence shown here is derived from an EMBL/GenBank/DDBJ whole genome shotgun (WGS) entry which is preliminary data.</text>
</comment>
<organism evidence="2 3">
    <name type="scientific">Trapa natans</name>
    <name type="common">Water chestnut</name>
    <dbReference type="NCBI Taxonomy" id="22666"/>
    <lineage>
        <taxon>Eukaryota</taxon>
        <taxon>Viridiplantae</taxon>
        <taxon>Streptophyta</taxon>
        <taxon>Embryophyta</taxon>
        <taxon>Tracheophyta</taxon>
        <taxon>Spermatophyta</taxon>
        <taxon>Magnoliopsida</taxon>
        <taxon>eudicotyledons</taxon>
        <taxon>Gunneridae</taxon>
        <taxon>Pentapetalae</taxon>
        <taxon>rosids</taxon>
        <taxon>malvids</taxon>
        <taxon>Myrtales</taxon>
        <taxon>Lythraceae</taxon>
        <taxon>Trapa</taxon>
    </lineage>
</organism>
<feature type="chain" id="PRO_5043018935" evidence="1">
    <location>
        <begin position="26"/>
        <end position="123"/>
    </location>
</feature>
<protein>
    <submittedName>
        <fullName evidence="2">Uncharacterized protein</fullName>
    </submittedName>
</protein>
<keyword evidence="3" id="KW-1185">Reference proteome</keyword>